<evidence type="ECO:0000256" key="1">
    <source>
        <dbReference type="SAM" id="Coils"/>
    </source>
</evidence>
<accession>A0A9N9N7S6</accession>
<sequence>HNNKPITLDITQELSHKLELTSEDNFCVAQEVLTRAKEEEGITIDNEEEIFIQKSLTTNNLEEKGNNNQPEEKNQEQYLEQTLQAVNEEMIKNNQELINSKNQAKQLLRRLAIRRIELFALNRKLNARPNITQQQYNDLLQRPTLAEDEEITRLENEARNLKAERDARPANVTLDQ</sequence>
<reference evidence="2" key="1">
    <citation type="submission" date="2021-06" db="EMBL/GenBank/DDBJ databases">
        <authorList>
            <person name="Kallberg Y."/>
            <person name="Tangrot J."/>
            <person name="Rosling A."/>
        </authorList>
    </citation>
    <scope>NUCLEOTIDE SEQUENCE</scope>
    <source>
        <strain evidence="2">FL130A</strain>
    </source>
</reference>
<dbReference type="AlphaFoldDB" id="A0A9N9N7S6"/>
<gene>
    <name evidence="2" type="ORF">ALEPTO_LOCUS11927</name>
</gene>
<dbReference type="Proteomes" id="UP000789508">
    <property type="component" value="Unassembled WGS sequence"/>
</dbReference>
<keyword evidence="3" id="KW-1185">Reference proteome</keyword>
<feature type="coiled-coil region" evidence="1">
    <location>
        <begin position="83"/>
        <end position="114"/>
    </location>
</feature>
<organism evidence="2 3">
    <name type="scientific">Ambispora leptoticha</name>
    <dbReference type="NCBI Taxonomy" id="144679"/>
    <lineage>
        <taxon>Eukaryota</taxon>
        <taxon>Fungi</taxon>
        <taxon>Fungi incertae sedis</taxon>
        <taxon>Mucoromycota</taxon>
        <taxon>Glomeromycotina</taxon>
        <taxon>Glomeromycetes</taxon>
        <taxon>Archaeosporales</taxon>
        <taxon>Ambisporaceae</taxon>
        <taxon>Ambispora</taxon>
    </lineage>
</organism>
<feature type="non-terminal residue" evidence="2">
    <location>
        <position position="176"/>
    </location>
</feature>
<comment type="caution">
    <text evidence="2">The sequence shown here is derived from an EMBL/GenBank/DDBJ whole genome shotgun (WGS) entry which is preliminary data.</text>
</comment>
<proteinExistence type="predicted"/>
<name>A0A9N9N7S6_9GLOM</name>
<keyword evidence="1" id="KW-0175">Coiled coil</keyword>
<protein>
    <submittedName>
        <fullName evidence="2">2390_t:CDS:1</fullName>
    </submittedName>
</protein>
<dbReference type="EMBL" id="CAJVPS010022699">
    <property type="protein sequence ID" value="CAG8711514.1"/>
    <property type="molecule type" value="Genomic_DNA"/>
</dbReference>
<evidence type="ECO:0000313" key="2">
    <source>
        <dbReference type="EMBL" id="CAG8711514.1"/>
    </source>
</evidence>
<evidence type="ECO:0000313" key="3">
    <source>
        <dbReference type="Proteomes" id="UP000789508"/>
    </source>
</evidence>